<dbReference type="Proteomes" id="UP001500622">
    <property type="component" value="Unassembled WGS sequence"/>
</dbReference>
<reference evidence="3" key="1">
    <citation type="journal article" date="2019" name="Int. J. Syst. Evol. Microbiol.">
        <title>The Global Catalogue of Microorganisms (GCM) 10K type strain sequencing project: providing services to taxonomists for standard genome sequencing and annotation.</title>
        <authorList>
            <consortium name="The Broad Institute Genomics Platform"/>
            <consortium name="The Broad Institute Genome Sequencing Center for Infectious Disease"/>
            <person name="Wu L."/>
            <person name="Ma J."/>
        </authorList>
    </citation>
    <scope>NUCLEOTIDE SEQUENCE [LARGE SCALE GENOMIC DNA]</scope>
    <source>
        <strain evidence="3">JCM 17810</strain>
    </source>
</reference>
<keyword evidence="1" id="KW-0472">Membrane</keyword>
<evidence type="ECO:0000313" key="3">
    <source>
        <dbReference type="Proteomes" id="UP001500622"/>
    </source>
</evidence>
<dbReference type="RefSeq" id="WP_345217012.1">
    <property type="nucleotide sequence ID" value="NZ_BAABGN010000012.1"/>
</dbReference>
<keyword evidence="1" id="KW-0812">Transmembrane</keyword>
<evidence type="ECO:0008006" key="4">
    <source>
        <dbReference type="Google" id="ProtNLM"/>
    </source>
</evidence>
<evidence type="ECO:0000313" key="2">
    <source>
        <dbReference type="EMBL" id="GAA4428291.1"/>
    </source>
</evidence>
<evidence type="ECO:0000256" key="1">
    <source>
        <dbReference type="SAM" id="Phobius"/>
    </source>
</evidence>
<sequence length="88" mass="8603">MTATLEIVSAAIAAGAVLVGGATAVSIGVRAGLSVLLDLLLAAGLLRLTADPGWGVLATTALVVAIRHLVTAGLSARPHPTTAPAQQT</sequence>
<keyword evidence="3" id="KW-1185">Reference proteome</keyword>
<comment type="caution">
    <text evidence="2">The sequence shown here is derived from an EMBL/GenBank/DDBJ whole genome shotgun (WGS) entry which is preliminary data.</text>
</comment>
<name>A0ABP8LH68_9MICO</name>
<feature type="transmembrane region" description="Helical" evidence="1">
    <location>
        <begin position="7"/>
        <end position="33"/>
    </location>
</feature>
<gene>
    <name evidence="2" type="ORF">GCM10023169_29240</name>
</gene>
<dbReference type="EMBL" id="BAABGN010000012">
    <property type="protein sequence ID" value="GAA4428291.1"/>
    <property type="molecule type" value="Genomic_DNA"/>
</dbReference>
<proteinExistence type="predicted"/>
<organism evidence="2 3">
    <name type="scientific">Georgenia halophila</name>
    <dbReference type="NCBI Taxonomy" id="620889"/>
    <lineage>
        <taxon>Bacteria</taxon>
        <taxon>Bacillati</taxon>
        <taxon>Actinomycetota</taxon>
        <taxon>Actinomycetes</taxon>
        <taxon>Micrococcales</taxon>
        <taxon>Bogoriellaceae</taxon>
        <taxon>Georgenia</taxon>
    </lineage>
</organism>
<keyword evidence="1" id="KW-1133">Transmembrane helix</keyword>
<feature type="transmembrane region" description="Helical" evidence="1">
    <location>
        <begin position="53"/>
        <end position="70"/>
    </location>
</feature>
<accession>A0ABP8LH68</accession>
<protein>
    <recommendedName>
        <fullName evidence="4">DUF1622 domain-containing protein</fullName>
    </recommendedName>
</protein>